<proteinExistence type="predicted"/>
<keyword evidence="2" id="KW-1185">Reference proteome</keyword>
<protein>
    <submittedName>
        <fullName evidence="1">Uncharacterized protein</fullName>
    </submittedName>
</protein>
<evidence type="ECO:0000313" key="1">
    <source>
        <dbReference type="EMBL" id="QBQ74410.1"/>
    </source>
</evidence>
<sequence>MVKITKTMQALLDARGDADSVPVVGARQAQAARALVDAGLARMYSNQSRMVSGTYYNHFTRRYESRAPRADIGGILYFHVMTNKG</sequence>
<organism evidence="1 2">
    <name type="scientific">Burkholderia phage BcepSauron</name>
    <dbReference type="NCBI Taxonomy" id="2530033"/>
    <lineage>
        <taxon>Viruses</taxon>
        <taxon>Duplodnaviria</taxon>
        <taxon>Heunggongvirae</taxon>
        <taxon>Uroviricota</taxon>
        <taxon>Caudoviricetes</taxon>
        <taxon>Sarumanvirus</taxon>
        <taxon>Sarumanvirus bcepsauron</taxon>
    </lineage>
</organism>
<dbReference type="Proteomes" id="UP000301424">
    <property type="component" value="Segment"/>
</dbReference>
<dbReference type="EMBL" id="MK552141">
    <property type="protein sequence ID" value="QBQ74410.1"/>
    <property type="molecule type" value="Genomic_DNA"/>
</dbReference>
<gene>
    <name evidence="1" type="ORF">BcepSauron_030</name>
</gene>
<evidence type="ECO:0000313" key="2">
    <source>
        <dbReference type="Proteomes" id="UP000301424"/>
    </source>
</evidence>
<reference evidence="1 2" key="1">
    <citation type="submission" date="2019-02" db="EMBL/GenBank/DDBJ databases">
        <title>Complete genome sequence of Burkholderia cenocepacia phage BcepSauron.</title>
        <authorList>
            <person name="Park K."/>
            <person name="Gonzalez C."/>
            <person name="Liu M."/>
            <person name="Gill J."/>
        </authorList>
    </citation>
    <scope>NUCLEOTIDE SEQUENCE [LARGE SCALE GENOMIC DNA]</scope>
</reference>
<accession>A0A482MMV3</accession>
<name>A0A482MMV3_9CAUD</name>